<proteinExistence type="inferred from homology"/>
<dbReference type="GO" id="GO:0000049">
    <property type="term" value="F:tRNA binding"/>
    <property type="evidence" value="ECO:0007669"/>
    <property type="project" value="InterPro"/>
</dbReference>
<comment type="caution">
    <text evidence="15">The sequence shown here is derived from an EMBL/GenBank/DDBJ whole genome shotgun (WGS) entry which is preliminary data.</text>
</comment>
<dbReference type="GO" id="GO:0005524">
    <property type="term" value="F:ATP binding"/>
    <property type="evidence" value="ECO:0007669"/>
    <property type="project" value="UniProtKB-UniRule"/>
</dbReference>
<dbReference type="EMBL" id="MHKI01000026">
    <property type="protein sequence ID" value="OGY86019.1"/>
    <property type="molecule type" value="Genomic_DNA"/>
</dbReference>
<reference evidence="15 16" key="1">
    <citation type="journal article" date="2016" name="Nat. Commun.">
        <title>Thousands of microbial genomes shed light on interconnected biogeochemical processes in an aquifer system.</title>
        <authorList>
            <person name="Anantharaman K."/>
            <person name="Brown C.T."/>
            <person name="Hug L.A."/>
            <person name="Sharon I."/>
            <person name="Castelle C.J."/>
            <person name="Probst A.J."/>
            <person name="Thomas B.C."/>
            <person name="Singh A."/>
            <person name="Wilkins M.J."/>
            <person name="Karaoz U."/>
            <person name="Brodie E.L."/>
            <person name="Williams K.H."/>
            <person name="Hubbard S.S."/>
            <person name="Banfield J.F."/>
        </authorList>
    </citation>
    <scope>NUCLEOTIDE SEQUENCE [LARGE SCALE GENOMIC DNA]</scope>
</reference>
<dbReference type="InterPro" id="IPR010978">
    <property type="entry name" value="tRNA-bd_arm"/>
</dbReference>
<dbReference type="InterPro" id="IPR006195">
    <property type="entry name" value="aa-tRNA-synth_II"/>
</dbReference>
<comment type="catalytic activity">
    <reaction evidence="12 13">
        <text>tRNA(Phe) + L-phenylalanine + ATP = L-phenylalanyl-tRNA(Phe) + AMP + diphosphate + H(+)</text>
        <dbReference type="Rhea" id="RHEA:19413"/>
        <dbReference type="Rhea" id="RHEA-COMP:9668"/>
        <dbReference type="Rhea" id="RHEA-COMP:9699"/>
        <dbReference type="ChEBI" id="CHEBI:15378"/>
        <dbReference type="ChEBI" id="CHEBI:30616"/>
        <dbReference type="ChEBI" id="CHEBI:33019"/>
        <dbReference type="ChEBI" id="CHEBI:58095"/>
        <dbReference type="ChEBI" id="CHEBI:78442"/>
        <dbReference type="ChEBI" id="CHEBI:78531"/>
        <dbReference type="ChEBI" id="CHEBI:456215"/>
        <dbReference type="EC" id="6.1.1.20"/>
    </reaction>
</comment>
<dbReference type="InterPro" id="IPR004188">
    <property type="entry name" value="Phe-tRNA_ligase_II_N"/>
</dbReference>
<evidence type="ECO:0000256" key="11">
    <source>
        <dbReference type="ARBA" id="ARBA00023146"/>
    </source>
</evidence>
<dbReference type="SUPFAM" id="SSF55681">
    <property type="entry name" value="Class II aaRS and biotin synthetases"/>
    <property type="match status" value="1"/>
</dbReference>
<keyword evidence="4 13" id="KW-0963">Cytoplasm</keyword>
<dbReference type="PANTHER" id="PTHR11538:SF41">
    <property type="entry name" value="PHENYLALANINE--TRNA LIGASE, MITOCHONDRIAL"/>
    <property type="match status" value="1"/>
</dbReference>
<dbReference type="InterPro" id="IPR004529">
    <property type="entry name" value="Phe-tRNA-synth_IIc_asu"/>
</dbReference>
<dbReference type="GO" id="GO:0006432">
    <property type="term" value="P:phenylalanyl-tRNA aminoacylation"/>
    <property type="evidence" value="ECO:0007669"/>
    <property type="project" value="UniProtKB-UniRule"/>
</dbReference>
<dbReference type="Gene3D" id="3.30.930.10">
    <property type="entry name" value="Bira Bifunctional Protein, Domain 2"/>
    <property type="match status" value="1"/>
</dbReference>
<keyword evidence="5 13" id="KW-0436">Ligase</keyword>
<comment type="subunit">
    <text evidence="3 13">Tetramer of two alpha and two beta subunits.</text>
</comment>
<evidence type="ECO:0000313" key="15">
    <source>
        <dbReference type="EMBL" id="OGY86019.1"/>
    </source>
</evidence>
<evidence type="ECO:0000313" key="16">
    <source>
        <dbReference type="Proteomes" id="UP000176420"/>
    </source>
</evidence>
<keyword evidence="11 13" id="KW-0030">Aminoacyl-tRNA synthetase</keyword>
<dbReference type="CDD" id="cd00496">
    <property type="entry name" value="PheRS_alpha_core"/>
    <property type="match status" value="1"/>
</dbReference>
<accession>A0A1G2BBS4</accession>
<dbReference type="SUPFAM" id="SSF46589">
    <property type="entry name" value="tRNA-binding arm"/>
    <property type="match status" value="1"/>
</dbReference>
<evidence type="ECO:0000256" key="6">
    <source>
        <dbReference type="ARBA" id="ARBA00022723"/>
    </source>
</evidence>
<organism evidence="15 16">
    <name type="scientific">Candidatus Kerfeldbacteria bacterium RIFOXYB2_FULL_38_14</name>
    <dbReference type="NCBI Taxonomy" id="1798547"/>
    <lineage>
        <taxon>Bacteria</taxon>
        <taxon>Candidatus Kerfeldiibacteriota</taxon>
    </lineage>
</organism>
<keyword evidence="10 13" id="KW-0648">Protein biosynthesis</keyword>
<name>A0A1G2BBS4_9BACT</name>
<comment type="similarity">
    <text evidence="2 13">Belongs to the class-II aminoacyl-tRNA synthetase family. Phe-tRNA synthetase alpha subunit type 1 subfamily.</text>
</comment>
<dbReference type="EC" id="6.1.1.20" evidence="13"/>
<evidence type="ECO:0000256" key="9">
    <source>
        <dbReference type="ARBA" id="ARBA00022842"/>
    </source>
</evidence>
<dbReference type="HAMAP" id="MF_00281">
    <property type="entry name" value="Phe_tRNA_synth_alpha1"/>
    <property type="match status" value="1"/>
</dbReference>
<evidence type="ECO:0000256" key="8">
    <source>
        <dbReference type="ARBA" id="ARBA00022840"/>
    </source>
</evidence>
<keyword evidence="9 13" id="KW-0460">Magnesium</keyword>
<dbReference type="NCBIfam" id="TIGR00468">
    <property type="entry name" value="pheS"/>
    <property type="match status" value="1"/>
</dbReference>
<keyword evidence="6 13" id="KW-0479">Metal-binding</keyword>
<dbReference type="InterPro" id="IPR022911">
    <property type="entry name" value="Phe_tRNA_ligase_alpha1_bac"/>
</dbReference>
<keyword evidence="8 13" id="KW-0067">ATP-binding</keyword>
<dbReference type="PANTHER" id="PTHR11538">
    <property type="entry name" value="PHENYLALANYL-TRNA SYNTHETASE"/>
    <property type="match status" value="1"/>
</dbReference>
<dbReference type="InterPro" id="IPR002319">
    <property type="entry name" value="Phenylalanyl-tRNA_Synthase"/>
</dbReference>
<evidence type="ECO:0000256" key="2">
    <source>
        <dbReference type="ARBA" id="ARBA00010207"/>
    </source>
</evidence>
<feature type="binding site" evidence="13">
    <location>
        <position position="266"/>
    </location>
    <ligand>
        <name>Mg(2+)</name>
        <dbReference type="ChEBI" id="CHEBI:18420"/>
        <note>shared with beta subunit</note>
    </ligand>
</feature>
<evidence type="ECO:0000256" key="5">
    <source>
        <dbReference type="ARBA" id="ARBA00022598"/>
    </source>
</evidence>
<dbReference type="Pfam" id="PF01409">
    <property type="entry name" value="tRNA-synt_2d"/>
    <property type="match status" value="1"/>
</dbReference>
<evidence type="ECO:0000256" key="1">
    <source>
        <dbReference type="ARBA" id="ARBA00004496"/>
    </source>
</evidence>
<dbReference type="FunFam" id="3.30.930.10:FF:000089">
    <property type="entry name" value="Phenylalanine--tRNA ligase alpha subunit"/>
    <property type="match status" value="1"/>
</dbReference>
<evidence type="ECO:0000259" key="14">
    <source>
        <dbReference type="PROSITE" id="PS50862"/>
    </source>
</evidence>
<evidence type="ECO:0000256" key="10">
    <source>
        <dbReference type="ARBA" id="ARBA00022917"/>
    </source>
</evidence>
<gene>
    <name evidence="13" type="primary">pheS</name>
    <name evidence="15" type="ORF">A2319_00420</name>
</gene>
<sequence>MKEQLLKIQQEFQQDLLKINSEADFSNLRIKYLGRKSGKLNDVLRNLKNLPKEQKRELGPLANSAKQKIEQELQALQNKLDKKTTTQIFKEDLSLPGIKPTSGHLHPLSLAANELMDIFSAMGFMIYEGPELENDFYNFESLNIPPSHPARDMQDTFFIKDHIKRQEKRKFSENSAWVMRTHTSNMQVRIMEQFQPPLRCVVPGRVFRNEATDASHEHTFYQLEGFVVDKNITIGHAMWTLKEILRQVFKKDIRIRLRPGYFPFVEPGYELDCSCLICNGQGCPTCKRSGWVELVPCGMIHPNVFKAAGYPKGTYTGFAFGLGLSRLTMMKYGISNIRLFTENDLRFLKQF</sequence>
<dbReference type="GO" id="GO:0000287">
    <property type="term" value="F:magnesium ion binding"/>
    <property type="evidence" value="ECO:0007669"/>
    <property type="project" value="UniProtKB-UniRule"/>
</dbReference>
<dbReference type="Pfam" id="PF02912">
    <property type="entry name" value="Phe_tRNA-synt_N"/>
    <property type="match status" value="1"/>
</dbReference>
<dbReference type="PROSITE" id="PS50862">
    <property type="entry name" value="AA_TRNA_LIGASE_II"/>
    <property type="match status" value="1"/>
</dbReference>
<dbReference type="InterPro" id="IPR045864">
    <property type="entry name" value="aa-tRNA-synth_II/BPL/LPL"/>
</dbReference>
<evidence type="ECO:0000256" key="3">
    <source>
        <dbReference type="ARBA" id="ARBA00011209"/>
    </source>
</evidence>
<keyword evidence="7 13" id="KW-0547">Nucleotide-binding</keyword>
<protein>
    <recommendedName>
        <fullName evidence="13">Phenylalanine--tRNA ligase alpha subunit</fullName>
        <ecNumber evidence="13">6.1.1.20</ecNumber>
    </recommendedName>
    <alternativeName>
        <fullName evidence="13">Phenylalanyl-tRNA synthetase alpha subunit</fullName>
        <shortName evidence="13">PheRS</shortName>
    </alternativeName>
</protein>
<evidence type="ECO:0000256" key="12">
    <source>
        <dbReference type="ARBA" id="ARBA00049255"/>
    </source>
</evidence>
<dbReference type="AlphaFoldDB" id="A0A1G2BBS4"/>
<dbReference type="GO" id="GO:0004826">
    <property type="term" value="F:phenylalanine-tRNA ligase activity"/>
    <property type="evidence" value="ECO:0007669"/>
    <property type="project" value="UniProtKB-UniRule"/>
</dbReference>
<dbReference type="GO" id="GO:0005737">
    <property type="term" value="C:cytoplasm"/>
    <property type="evidence" value="ECO:0007669"/>
    <property type="project" value="UniProtKB-SubCell"/>
</dbReference>
<evidence type="ECO:0000256" key="13">
    <source>
        <dbReference type="HAMAP-Rule" id="MF_00281"/>
    </source>
</evidence>
<comment type="subcellular location">
    <subcellularLocation>
        <location evidence="1 13">Cytoplasm</location>
    </subcellularLocation>
</comment>
<comment type="cofactor">
    <cofactor evidence="13">
        <name>Mg(2+)</name>
        <dbReference type="ChEBI" id="CHEBI:18420"/>
    </cofactor>
    <text evidence="13">Binds 2 magnesium ions per tetramer.</text>
</comment>
<dbReference type="Proteomes" id="UP000176420">
    <property type="component" value="Unassembled WGS sequence"/>
</dbReference>
<evidence type="ECO:0000256" key="7">
    <source>
        <dbReference type="ARBA" id="ARBA00022741"/>
    </source>
</evidence>
<evidence type="ECO:0000256" key="4">
    <source>
        <dbReference type="ARBA" id="ARBA00022490"/>
    </source>
</evidence>
<feature type="domain" description="Aminoacyl-transfer RNA synthetases class-II family profile" evidence="14">
    <location>
        <begin position="115"/>
        <end position="350"/>
    </location>
</feature>